<evidence type="ECO:0000313" key="3">
    <source>
        <dbReference type="Proteomes" id="UP000887013"/>
    </source>
</evidence>
<dbReference type="AlphaFoldDB" id="A0A8X6TRU5"/>
<evidence type="ECO:0000256" key="1">
    <source>
        <dbReference type="SAM" id="Phobius"/>
    </source>
</evidence>
<keyword evidence="1" id="KW-1133">Transmembrane helix</keyword>
<feature type="transmembrane region" description="Helical" evidence="1">
    <location>
        <begin position="16"/>
        <end position="37"/>
    </location>
</feature>
<evidence type="ECO:0000313" key="2">
    <source>
        <dbReference type="EMBL" id="GFT40071.1"/>
    </source>
</evidence>
<keyword evidence="3" id="KW-1185">Reference proteome</keyword>
<reference evidence="2" key="1">
    <citation type="submission" date="2020-08" db="EMBL/GenBank/DDBJ databases">
        <title>Multicomponent nature underlies the extraordinary mechanical properties of spider dragline silk.</title>
        <authorList>
            <person name="Kono N."/>
            <person name="Nakamura H."/>
            <person name="Mori M."/>
            <person name="Yoshida Y."/>
            <person name="Ohtoshi R."/>
            <person name="Malay A.D."/>
            <person name="Moran D.A.P."/>
            <person name="Tomita M."/>
            <person name="Numata K."/>
            <person name="Arakawa K."/>
        </authorList>
    </citation>
    <scope>NUCLEOTIDE SEQUENCE</scope>
</reference>
<proteinExistence type="predicted"/>
<sequence>MTNLCPCIHQVTVHKVIMQGYICFRFLVLFILLSCFIKIRNNHLAERFLTSIPVSRTIPEEASVCAIYNAQQDDLKPQVYLKIFTLWGFNNTKAQNRFSK</sequence>
<dbReference type="Proteomes" id="UP000887013">
    <property type="component" value="Unassembled WGS sequence"/>
</dbReference>
<accession>A0A8X6TRU5</accession>
<comment type="caution">
    <text evidence="2">The sequence shown here is derived from an EMBL/GenBank/DDBJ whole genome shotgun (WGS) entry which is preliminary data.</text>
</comment>
<gene>
    <name evidence="2" type="ORF">NPIL_563701</name>
</gene>
<name>A0A8X6TRU5_NEPPI</name>
<dbReference type="EMBL" id="BMAW01014701">
    <property type="protein sequence ID" value="GFT40071.1"/>
    <property type="molecule type" value="Genomic_DNA"/>
</dbReference>
<organism evidence="2 3">
    <name type="scientific">Nephila pilipes</name>
    <name type="common">Giant wood spider</name>
    <name type="synonym">Nephila maculata</name>
    <dbReference type="NCBI Taxonomy" id="299642"/>
    <lineage>
        <taxon>Eukaryota</taxon>
        <taxon>Metazoa</taxon>
        <taxon>Ecdysozoa</taxon>
        <taxon>Arthropoda</taxon>
        <taxon>Chelicerata</taxon>
        <taxon>Arachnida</taxon>
        <taxon>Araneae</taxon>
        <taxon>Araneomorphae</taxon>
        <taxon>Entelegynae</taxon>
        <taxon>Araneoidea</taxon>
        <taxon>Nephilidae</taxon>
        <taxon>Nephila</taxon>
    </lineage>
</organism>
<protein>
    <submittedName>
        <fullName evidence="2">Uncharacterized protein</fullName>
    </submittedName>
</protein>
<keyword evidence="1" id="KW-0812">Transmembrane</keyword>
<keyword evidence="1" id="KW-0472">Membrane</keyword>